<dbReference type="WBParaSite" id="Gr19_v10_g425.t1">
    <property type="protein sequence ID" value="Gr19_v10_g425.t1"/>
    <property type="gene ID" value="Gr19_v10_g425"/>
</dbReference>
<name>A0A914HVU8_GLORO</name>
<proteinExistence type="predicted"/>
<protein>
    <submittedName>
        <fullName evidence="2">Uncharacterized protein</fullName>
    </submittedName>
</protein>
<evidence type="ECO:0000313" key="2">
    <source>
        <dbReference type="WBParaSite" id="Gr19_v10_g425.t1"/>
    </source>
</evidence>
<sequence length="182" mass="20081">MQKKTRIGYRANDQITLTPINSIRTDGRQEHQQVHHQIIQMVVKNISSEFQSSKTLTLAARGSNRSQPNDSNSFLTLLAILHIGLLPSSDAIQCYSGNQFSIIECPSLYCIKQTLGLDTVRYCDGTGVSSICSTYRIIDTCQSVPTLGYVCCCSDQLCNSTQKHCHANNNSNDLNGSTAHFC</sequence>
<reference evidence="2" key="1">
    <citation type="submission" date="2022-11" db="UniProtKB">
        <authorList>
            <consortium name="WormBaseParasite"/>
        </authorList>
    </citation>
    <scope>IDENTIFICATION</scope>
</reference>
<keyword evidence="1" id="KW-1185">Reference proteome</keyword>
<dbReference type="Proteomes" id="UP000887572">
    <property type="component" value="Unplaced"/>
</dbReference>
<organism evidence="1 2">
    <name type="scientific">Globodera rostochiensis</name>
    <name type="common">Golden nematode worm</name>
    <name type="synonym">Heterodera rostochiensis</name>
    <dbReference type="NCBI Taxonomy" id="31243"/>
    <lineage>
        <taxon>Eukaryota</taxon>
        <taxon>Metazoa</taxon>
        <taxon>Ecdysozoa</taxon>
        <taxon>Nematoda</taxon>
        <taxon>Chromadorea</taxon>
        <taxon>Rhabditida</taxon>
        <taxon>Tylenchina</taxon>
        <taxon>Tylenchomorpha</taxon>
        <taxon>Tylenchoidea</taxon>
        <taxon>Heteroderidae</taxon>
        <taxon>Heteroderinae</taxon>
        <taxon>Globodera</taxon>
    </lineage>
</organism>
<dbReference type="AlphaFoldDB" id="A0A914HVU8"/>
<accession>A0A914HVU8</accession>
<evidence type="ECO:0000313" key="1">
    <source>
        <dbReference type="Proteomes" id="UP000887572"/>
    </source>
</evidence>